<comment type="pathway">
    <text evidence="1">Carbohydrate acid metabolism.</text>
</comment>
<dbReference type="CDD" id="cd00452">
    <property type="entry name" value="KDPG_aldolase"/>
    <property type="match status" value="1"/>
</dbReference>
<keyword evidence="4" id="KW-0456">Lyase</keyword>
<dbReference type="PANTHER" id="PTHR30246:SF1">
    <property type="entry name" value="2-DEHYDRO-3-DEOXY-6-PHOSPHOGALACTONATE ALDOLASE-RELATED"/>
    <property type="match status" value="1"/>
</dbReference>
<protein>
    <submittedName>
        <fullName evidence="6">Aldolase</fullName>
    </submittedName>
</protein>
<gene>
    <name evidence="6" type="ORF">DF220_04995</name>
</gene>
<evidence type="ECO:0000256" key="1">
    <source>
        <dbReference type="ARBA" id="ARBA00004761"/>
    </source>
</evidence>
<dbReference type="PANTHER" id="PTHR30246">
    <property type="entry name" value="2-KETO-3-DEOXY-6-PHOSPHOGLUCONATE ALDOLASE"/>
    <property type="match status" value="1"/>
</dbReference>
<dbReference type="PROSITE" id="PS00160">
    <property type="entry name" value="ALDOLASE_KDPG_KHG_2"/>
    <property type="match status" value="1"/>
</dbReference>
<dbReference type="RefSeq" id="WP_108997256.1">
    <property type="nucleotide sequence ID" value="NZ_QEEX01000001.1"/>
</dbReference>
<dbReference type="GO" id="GO:0016829">
    <property type="term" value="F:lyase activity"/>
    <property type="evidence" value="ECO:0007669"/>
    <property type="project" value="UniProtKB-KW"/>
</dbReference>
<dbReference type="EMBL" id="QEEX01000001">
    <property type="protein sequence ID" value="PWB97257.1"/>
    <property type="molecule type" value="Genomic_DNA"/>
</dbReference>
<evidence type="ECO:0000256" key="3">
    <source>
        <dbReference type="ARBA" id="ARBA00011233"/>
    </source>
</evidence>
<name>A0A2U1T070_9MICO</name>
<evidence type="ECO:0000256" key="5">
    <source>
        <dbReference type="ARBA" id="ARBA00023277"/>
    </source>
</evidence>
<dbReference type="AlphaFoldDB" id="A0A2U1T070"/>
<comment type="subunit">
    <text evidence="3">Homotrimer.</text>
</comment>
<organism evidence="6 7">
    <name type="scientific">Homoserinimonas hongtaonis</name>
    <dbReference type="NCBI Taxonomy" id="2079791"/>
    <lineage>
        <taxon>Bacteria</taxon>
        <taxon>Bacillati</taxon>
        <taxon>Actinomycetota</taxon>
        <taxon>Actinomycetes</taxon>
        <taxon>Micrococcales</taxon>
        <taxon>Microbacteriaceae</taxon>
        <taxon>Homoserinimonas</taxon>
    </lineage>
</organism>
<dbReference type="InterPro" id="IPR031338">
    <property type="entry name" value="KDPG/KHG_AS_2"/>
</dbReference>
<sequence length="210" mass="21097">MDLLTELTAARLLAIIRGTDARASVDTALALIDEGITHLEVALTTPDALGVISRVVAEVGDAVTIGAGTVLTADDVARVRDAGATFAVTPAVVPSIAECARLGFPVLAGAFTPSEAYSAMQQGALAIKLFPASVGGPAFLKAVRDPFPEIPFFAVGGVTLDSVAEYAAVGAVGLGLGGPLIGDAASGGDLAALRERARAFLSAAGDWRTP</sequence>
<dbReference type="SUPFAM" id="SSF51569">
    <property type="entry name" value="Aldolase"/>
    <property type="match status" value="1"/>
</dbReference>
<proteinExistence type="inferred from homology"/>
<evidence type="ECO:0000256" key="4">
    <source>
        <dbReference type="ARBA" id="ARBA00023239"/>
    </source>
</evidence>
<dbReference type="Gene3D" id="3.20.20.70">
    <property type="entry name" value="Aldolase class I"/>
    <property type="match status" value="1"/>
</dbReference>
<dbReference type="Proteomes" id="UP000244978">
    <property type="component" value="Unassembled WGS sequence"/>
</dbReference>
<keyword evidence="7" id="KW-1185">Reference proteome</keyword>
<accession>A0A2U1T070</accession>
<dbReference type="InterPro" id="IPR000887">
    <property type="entry name" value="Aldlse_KDPG_KHG"/>
</dbReference>
<comment type="caution">
    <text evidence="6">The sequence shown here is derived from an EMBL/GenBank/DDBJ whole genome shotgun (WGS) entry which is preliminary data.</text>
</comment>
<comment type="similarity">
    <text evidence="2">Belongs to the KHG/KDPG aldolase family.</text>
</comment>
<dbReference type="InterPro" id="IPR013785">
    <property type="entry name" value="Aldolase_TIM"/>
</dbReference>
<dbReference type="Pfam" id="PF01081">
    <property type="entry name" value="Aldolase"/>
    <property type="match status" value="1"/>
</dbReference>
<evidence type="ECO:0000256" key="2">
    <source>
        <dbReference type="ARBA" id="ARBA00006906"/>
    </source>
</evidence>
<evidence type="ECO:0000313" key="7">
    <source>
        <dbReference type="Proteomes" id="UP000244978"/>
    </source>
</evidence>
<reference evidence="7" key="1">
    <citation type="submission" date="2018-04" db="EMBL/GenBank/DDBJ databases">
        <authorList>
            <person name="Liu S."/>
            <person name="Wang Z."/>
            <person name="Li J."/>
        </authorList>
    </citation>
    <scope>NUCLEOTIDE SEQUENCE [LARGE SCALE GENOMIC DNA]</scope>
    <source>
        <strain evidence="7">S1194</strain>
    </source>
</reference>
<keyword evidence="5" id="KW-0119">Carbohydrate metabolism</keyword>
<evidence type="ECO:0000313" key="6">
    <source>
        <dbReference type="EMBL" id="PWB97257.1"/>
    </source>
</evidence>